<protein>
    <submittedName>
        <fullName evidence="1">Uncharacterized protein</fullName>
    </submittedName>
</protein>
<dbReference type="AlphaFoldDB" id="A0A832SR79"/>
<dbReference type="Proteomes" id="UP000651120">
    <property type="component" value="Unassembled WGS sequence"/>
</dbReference>
<reference evidence="1" key="1">
    <citation type="journal article" date="2020" name="bioRxiv">
        <title>A rank-normalized archaeal taxonomy based on genome phylogeny resolves widespread incomplete and uneven classifications.</title>
        <authorList>
            <person name="Rinke C."/>
            <person name="Chuvochina M."/>
            <person name="Mussig A.J."/>
            <person name="Chaumeil P.-A."/>
            <person name="Waite D.W."/>
            <person name="Whitman W.B."/>
            <person name="Parks D.H."/>
            <person name="Hugenholtz P."/>
        </authorList>
    </citation>
    <scope>NUCLEOTIDE SEQUENCE</scope>
    <source>
        <strain evidence="1">UBA8839</strain>
    </source>
</reference>
<proteinExistence type="predicted"/>
<gene>
    <name evidence="1" type="ORF">HA333_02375</name>
</gene>
<accession>A0A832SR79</accession>
<name>A0A832SR79_9CREN</name>
<sequence>MRLALLLHMLIIEGGAVSISSCTDINQPGYYTIAANITGVQLKEGSGFSYCIGIFTDGVVLDGLNHSLSHNDVLGRAVGVSVQANGVTIKTCYYADIHSASRFSAV</sequence>
<dbReference type="EMBL" id="DUJP01000011">
    <property type="protein sequence ID" value="HII46328.1"/>
    <property type="molecule type" value="Genomic_DNA"/>
</dbReference>
<evidence type="ECO:0000313" key="1">
    <source>
        <dbReference type="EMBL" id="HII46328.1"/>
    </source>
</evidence>
<comment type="caution">
    <text evidence="1">The sequence shown here is derived from an EMBL/GenBank/DDBJ whole genome shotgun (WGS) entry which is preliminary data.</text>
</comment>
<organism evidence="1 2">
    <name type="scientific">Pyrobaculum aerophilum</name>
    <dbReference type="NCBI Taxonomy" id="13773"/>
    <lineage>
        <taxon>Archaea</taxon>
        <taxon>Thermoproteota</taxon>
        <taxon>Thermoprotei</taxon>
        <taxon>Thermoproteales</taxon>
        <taxon>Thermoproteaceae</taxon>
        <taxon>Pyrobaculum</taxon>
    </lineage>
</organism>
<evidence type="ECO:0000313" key="2">
    <source>
        <dbReference type="Proteomes" id="UP000651120"/>
    </source>
</evidence>
<dbReference type="GeneID" id="1465975"/>
<dbReference type="RefSeq" id="WP_128621473.1">
    <property type="nucleotide sequence ID" value="NZ_DUJP01000011.1"/>
</dbReference>